<dbReference type="GO" id="GO:0046474">
    <property type="term" value="P:glycerophospholipid biosynthetic process"/>
    <property type="evidence" value="ECO:0007669"/>
    <property type="project" value="TreeGrafter"/>
</dbReference>
<evidence type="ECO:0000256" key="11">
    <source>
        <dbReference type="ARBA" id="ARBA00023264"/>
    </source>
</evidence>
<evidence type="ECO:0000256" key="2">
    <source>
        <dbReference type="ARBA" id="ARBA00005074"/>
    </source>
</evidence>
<keyword evidence="4" id="KW-0444">Lipid biosynthesis</keyword>
<dbReference type="UniPathway" id="UPA00085"/>
<dbReference type="Pfam" id="PF01066">
    <property type="entry name" value="CDP-OH_P_transf"/>
    <property type="match status" value="1"/>
</dbReference>
<dbReference type="InterPro" id="IPR048254">
    <property type="entry name" value="CDP_ALCOHOL_P_TRANSF_CS"/>
</dbReference>
<comment type="similarity">
    <text evidence="3 12">Belongs to the CDP-alcohol phosphatidyltransferase class-I family.</text>
</comment>
<dbReference type="GO" id="GO:0008444">
    <property type="term" value="F:CDP-diacylglycerol-glycerol-3-phosphate 3-phosphatidyltransferase activity"/>
    <property type="evidence" value="ECO:0007669"/>
    <property type="project" value="InterPro"/>
</dbReference>
<comment type="pathway">
    <text evidence="2">Lipid metabolism; phospholipid metabolism.</text>
</comment>
<keyword evidence="6 13" id="KW-0812">Transmembrane</keyword>
<evidence type="ECO:0000256" key="7">
    <source>
        <dbReference type="ARBA" id="ARBA00022989"/>
    </source>
</evidence>
<dbReference type="EMBL" id="BJXA01000044">
    <property type="protein sequence ID" value="GEM41016.1"/>
    <property type="molecule type" value="Genomic_DNA"/>
</dbReference>
<evidence type="ECO:0000256" key="10">
    <source>
        <dbReference type="ARBA" id="ARBA00023209"/>
    </source>
</evidence>
<dbReference type="Gene3D" id="1.20.120.1760">
    <property type="match status" value="1"/>
</dbReference>
<comment type="subcellular location">
    <subcellularLocation>
        <location evidence="1">Membrane</location>
        <topology evidence="1">Multi-pass membrane protein</topology>
    </subcellularLocation>
</comment>
<organism evidence="14 15">
    <name type="scientific">Nocardia ninae NBRC 108245</name>
    <dbReference type="NCBI Taxonomy" id="1210091"/>
    <lineage>
        <taxon>Bacteria</taxon>
        <taxon>Bacillati</taxon>
        <taxon>Actinomycetota</taxon>
        <taxon>Actinomycetes</taxon>
        <taxon>Mycobacteriales</taxon>
        <taxon>Nocardiaceae</taxon>
        <taxon>Nocardia</taxon>
    </lineage>
</organism>
<feature type="transmembrane region" description="Helical" evidence="13">
    <location>
        <begin position="176"/>
        <end position="197"/>
    </location>
</feature>
<feature type="transmembrane region" description="Helical" evidence="13">
    <location>
        <begin position="146"/>
        <end position="164"/>
    </location>
</feature>
<proteinExistence type="inferred from homology"/>
<evidence type="ECO:0000256" key="6">
    <source>
        <dbReference type="ARBA" id="ARBA00022692"/>
    </source>
</evidence>
<evidence type="ECO:0000256" key="1">
    <source>
        <dbReference type="ARBA" id="ARBA00004141"/>
    </source>
</evidence>
<protein>
    <submittedName>
        <fullName evidence="14">Putative phosphatidylglycerophosphate synthase PgsA2</fullName>
    </submittedName>
</protein>
<feature type="transmembrane region" description="Helical" evidence="13">
    <location>
        <begin position="34"/>
        <end position="51"/>
    </location>
</feature>
<evidence type="ECO:0000256" key="5">
    <source>
        <dbReference type="ARBA" id="ARBA00022679"/>
    </source>
</evidence>
<evidence type="ECO:0000256" key="4">
    <source>
        <dbReference type="ARBA" id="ARBA00022516"/>
    </source>
</evidence>
<dbReference type="InterPro" id="IPR004570">
    <property type="entry name" value="Phosphatidylglycerol_P_synth"/>
</dbReference>
<evidence type="ECO:0000256" key="12">
    <source>
        <dbReference type="RuleBase" id="RU003750"/>
    </source>
</evidence>
<evidence type="ECO:0000256" key="9">
    <source>
        <dbReference type="ARBA" id="ARBA00023136"/>
    </source>
</evidence>
<dbReference type="PROSITE" id="PS00379">
    <property type="entry name" value="CDP_ALCOHOL_P_TRANSF"/>
    <property type="match status" value="1"/>
</dbReference>
<dbReference type="InterPro" id="IPR000462">
    <property type="entry name" value="CDP-OH_P_trans"/>
</dbReference>
<keyword evidence="8" id="KW-0443">Lipid metabolism</keyword>
<evidence type="ECO:0000256" key="3">
    <source>
        <dbReference type="ARBA" id="ARBA00010441"/>
    </source>
</evidence>
<evidence type="ECO:0000256" key="13">
    <source>
        <dbReference type="SAM" id="Phobius"/>
    </source>
</evidence>
<dbReference type="InterPro" id="IPR043130">
    <property type="entry name" value="CDP-OH_PTrfase_TM_dom"/>
</dbReference>
<sequence length="216" mass="23316">MTTESGTTEPGERADTDGAAGGVFDDRILTVPNVLSVVRLLGVPLFLWLLLVEHADGWAFVLLIASGVTDFLDGKLARLLDQSSRLGALLDPFVDRLYLVTTLAAFVIRGLIPWWVAVILVGRDLVLTLTLSVYKRRDLPPPDVIYLGKAATFALMSALPWLLAGEMDWALDGFGRAFGGALLVWGTAVYVWTGLLYTGKAIAVARAIPAVPHRST</sequence>
<gene>
    <name evidence="14" type="ORF">NN4_55350</name>
</gene>
<name>A0A511MM92_9NOCA</name>
<dbReference type="PANTHER" id="PTHR14269:SF62">
    <property type="entry name" value="CDP-DIACYLGLYCEROL--GLYCEROL-3-PHOSPHATE 3-PHOSPHATIDYLTRANSFERASE 1, CHLOROPLASTIC"/>
    <property type="match status" value="1"/>
</dbReference>
<dbReference type="InterPro" id="IPR050324">
    <property type="entry name" value="CDP-alcohol_PTase-I"/>
</dbReference>
<keyword evidence="10" id="KW-0594">Phospholipid biosynthesis</keyword>
<evidence type="ECO:0000313" key="15">
    <source>
        <dbReference type="Proteomes" id="UP000321424"/>
    </source>
</evidence>
<keyword evidence="11" id="KW-1208">Phospholipid metabolism</keyword>
<accession>A0A511MM92</accession>
<comment type="caution">
    <text evidence="14">The sequence shown here is derived from an EMBL/GenBank/DDBJ whole genome shotgun (WGS) entry which is preliminary data.</text>
</comment>
<evidence type="ECO:0000313" key="14">
    <source>
        <dbReference type="EMBL" id="GEM41016.1"/>
    </source>
</evidence>
<keyword evidence="15" id="KW-1185">Reference proteome</keyword>
<dbReference type="Proteomes" id="UP000321424">
    <property type="component" value="Unassembled WGS sequence"/>
</dbReference>
<keyword evidence="5 12" id="KW-0808">Transferase</keyword>
<dbReference type="PIRSF" id="PIRSF000847">
    <property type="entry name" value="Phos_ph_gly_syn"/>
    <property type="match status" value="1"/>
</dbReference>
<keyword evidence="9 13" id="KW-0472">Membrane</keyword>
<dbReference type="GO" id="GO:0016020">
    <property type="term" value="C:membrane"/>
    <property type="evidence" value="ECO:0007669"/>
    <property type="project" value="UniProtKB-SubCell"/>
</dbReference>
<evidence type="ECO:0000256" key="8">
    <source>
        <dbReference type="ARBA" id="ARBA00023098"/>
    </source>
</evidence>
<reference evidence="14 15" key="1">
    <citation type="submission" date="2019-07" db="EMBL/GenBank/DDBJ databases">
        <title>Whole genome shotgun sequence of Nocardia ninae NBRC 108245.</title>
        <authorList>
            <person name="Hosoyama A."/>
            <person name="Uohara A."/>
            <person name="Ohji S."/>
            <person name="Ichikawa N."/>
        </authorList>
    </citation>
    <scope>NUCLEOTIDE SEQUENCE [LARGE SCALE GENOMIC DNA]</scope>
    <source>
        <strain evidence="14 15">NBRC 108245</strain>
    </source>
</reference>
<keyword evidence="7 13" id="KW-1133">Transmembrane helix</keyword>
<dbReference type="PANTHER" id="PTHR14269">
    <property type="entry name" value="CDP-DIACYLGLYCEROL--GLYCEROL-3-PHOSPHATE 3-PHOSPHATIDYLTRANSFERASE-RELATED"/>
    <property type="match status" value="1"/>
</dbReference>
<dbReference type="AlphaFoldDB" id="A0A511MM92"/>